<name>A0ABS4RLN2_PAEXY</name>
<dbReference type="Proteomes" id="UP000810207">
    <property type="component" value="Unassembled WGS sequence"/>
</dbReference>
<protein>
    <submittedName>
        <fullName evidence="2">Uncharacterized protein</fullName>
    </submittedName>
</protein>
<reference evidence="2 3" key="1">
    <citation type="submission" date="2021-03" db="EMBL/GenBank/DDBJ databases">
        <title>Genomic Encyclopedia of Type Strains, Phase IV (KMG-IV): sequencing the most valuable type-strain genomes for metagenomic binning, comparative biology and taxonomic classification.</title>
        <authorList>
            <person name="Goeker M."/>
        </authorList>
    </citation>
    <scope>NUCLEOTIDE SEQUENCE [LARGE SCALE GENOMIC DNA]</scope>
    <source>
        <strain evidence="2 3">DSM 21292</strain>
    </source>
</reference>
<evidence type="ECO:0000313" key="2">
    <source>
        <dbReference type="EMBL" id="MBP2243804.1"/>
    </source>
</evidence>
<gene>
    <name evidence="2" type="ORF">J2Z28_000409</name>
</gene>
<evidence type="ECO:0000313" key="3">
    <source>
        <dbReference type="Proteomes" id="UP000810207"/>
    </source>
</evidence>
<dbReference type="EMBL" id="JAGIKV010000001">
    <property type="protein sequence ID" value="MBP2243804.1"/>
    <property type="molecule type" value="Genomic_DNA"/>
</dbReference>
<proteinExistence type="predicted"/>
<organism evidence="2 3">
    <name type="scientific">Paenibacillus xylanexedens</name>
    <dbReference type="NCBI Taxonomy" id="528191"/>
    <lineage>
        <taxon>Bacteria</taxon>
        <taxon>Bacillati</taxon>
        <taxon>Bacillota</taxon>
        <taxon>Bacilli</taxon>
        <taxon>Bacillales</taxon>
        <taxon>Paenibacillaceae</taxon>
        <taxon>Paenibacillus</taxon>
    </lineage>
</organism>
<accession>A0ABS4RLN2</accession>
<keyword evidence="3" id="KW-1185">Reference proteome</keyword>
<sequence length="75" mass="8734">MEYVLLAVVLGTNVFLYLQHRDKDKIIKDLTNRLTARNAGEYAMYNNQQKPAEPLETRSPMSWHDDPNVLEVDDK</sequence>
<evidence type="ECO:0000256" key="1">
    <source>
        <dbReference type="SAM" id="MobiDB-lite"/>
    </source>
</evidence>
<dbReference type="RefSeq" id="WP_211080974.1">
    <property type="nucleotide sequence ID" value="NZ_CBCSLC010000013.1"/>
</dbReference>
<feature type="region of interest" description="Disordered" evidence="1">
    <location>
        <begin position="41"/>
        <end position="75"/>
    </location>
</feature>
<comment type="caution">
    <text evidence="2">The sequence shown here is derived from an EMBL/GenBank/DDBJ whole genome shotgun (WGS) entry which is preliminary data.</text>
</comment>